<organism evidence="24 25">
    <name type="scientific">Dichotomopilus funicola</name>
    <dbReference type="NCBI Taxonomy" id="1934379"/>
    <lineage>
        <taxon>Eukaryota</taxon>
        <taxon>Fungi</taxon>
        <taxon>Dikarya</taxon>
        <taxon>Ascomycota</taxon>
        <taxon>Pezizomycotina</taxon>
        <taxon>Sordariomycetes</taxon>
        <taxon>Sordariomycetidae</taxon>
        <taxon>Sordariales</taxon>
        <taxon>Chaetomiaceae</taxon>
        <taxon>Dichotomopilus</taxon>
    </lineage>
</organism>
<reference evidence="24" key="2">
    <citation type="submission" date="2023-05" db="EMBL/GenBank/DDBJ databases">
        <authorList>
            <consortium name="Lawrence Berkeley National Laboratory"/>
            <person name="Steindorff A."/>
            <person name="Hensen N."/>
            <person name="Bonometti L."/>
            <person name="Westerberg I."/>
            <person name="Brannstrom I.O."/>
            <person name="Guillou S."/>
            <person name="Cros-Aarteil S."/>
            <person name="Calhoun S."/>
            <person name="Haridas S."/>
            <person name="Kuo A."/>
            <person name="Mondo S."/>
            <person name="Pangilinan J."/>
            <person name="Riley R."/>
            <person name="Labutti K."/>
            <person name="Andreopoulos B."/>
            <person name="Lipzen A."/>
            <person name="Chen C."/>
            <person name="Yanf M."/>
            <person name="Daum C."/>
            <person name="Ng V."/>
            <person name="Clum A."/>
            <person name="Ohm R."/>
            <person name="Martin F."/>
            <person name="Silar P."/>
            <person name="Natvig D."/>
            <person name="Lalanne C."/>
            <person name="Gautier V."/>
            <person name="Ament-Velasquez S.L."/>
            <person name="Kruys A."/>
            <person name="Hutchinson M.I."/>
            <person name="Powell A.J."/>
            <person name="Barry K."/>
            <person name="Miller A.N."/>
            <person name="Grigoriev I.V."/>
            <person name="Debuchy R."/>
            <person name="Gladieux P."/>
            <person name="Thoren M.H."/>
            <person name="Johannesson H."/>
        </authorList>
    </citation>
    <scope>NUCLEOTIDE SEQUENCE</scope>
    <source>
        <strain evidence="24">CBS 141.50</strain>
    </source>
</reference>
<keyword evidence="25" id="KW-1185">Reference proteome</keyword>
<comment type="caution">
    <text evidence="24">The sequence shown here is derived from an EMBL/GenBank/DDBJ whole genome shotgun (WGS) entry which is preliminary data.</text>
</comment>
<feature type="transmembrane region" description="Helical" evidence="21">
    <location>
        <begin position="424"/>
        <end position="451"/>
    </location>
</feature>
<dbReference type="CDD" id="cd07957">
    <property type="entry name" value="Anticodon_Ia_Met"/>
    <property type="match status" value="1"/>
</dbReference>
<evidence type="ECO:0000256" key="1">
    <source>
        <dbReference type="ARBA" id="ARBA00004651"/>
    </source>
</evidence>
<comment type="catalytic activity">
    <reaction evidence="18">
        <text>tRNA(Met) + L-methionine + ATP = L-methionyl-tRNA(Met) + AMP + diphosphate</text>
        <dbReference type="Rhea" id="RHEA:13481"/>
        <dbReference type="Rhea" id="RHEA-COMP:9667"/>
        <dbReference type="Rhea" id="RHEA-COMP:9698"/>
        <dbReference type="ChEBI" id="CHEBI:30616"/>
        <dbReference type="ChEBI" id="CHEBI:33019"/>
        <dbReference type="ChEBI" id="CHEBI:57844"/>
        <dbReference type="ChEBI" id="CHEBI:78442"/>
        <dbReference type="ChEBI" id="CHEBI:78530"/>
        <dbReference type="ChEBI" id="CHEBI:456215"/>
        <dbReference type="EC" id="6.1.1.10"/>
    </reaction>
</comment>
<dbReference type="InterPro" id="IPR009080">
    <property type="entry name" value="tRNAsynth_Ia_anticodon-bd"/>
</dbReference>
<evidence type="ECO:0000256" key="15">
    <source>
        <dbReference type="ARBA" id="ARBA00030904"/>
    </source>
</evidence>
<dbReference type="InterPro" id="IPR023458">
    <property type="entry name" value="Met-tRNA_ligase_1"/>
</dbReference>
<keyword evidence="4" id="KW-1003">Cell membrane</keyword>
<keyword evidence="12 21" id="KW-1133">Transmembrane helix</keyword>
<evidence type="ECO:0000256" key="4">
    <source>
        <dbReference type="ARBA" id="ARBA00022475"/>
    </source>
</evidence>
<evidence type="ECO:0000256" key="20">
    <source>
        <dbReference type="SAM" id="MobiDB-lite"/>
    </source>
</evidence>
<evidence type="ECO:0000259" key="23">
    <source>
        <dbReference type="Pfam" id="PF19303"/>
    </source>
</evidence>
<dbReference type="GO" id="GO:0005886">
    <property type="term" value="C:plasma membrane"/>
    <property type="evidence" value="ECO:0007669"/>
    <property type="project" value="UniProtKB-SubCell"/>
</dbReference>
<name>A0AAN6V822_9PEZI</name>
<dbReference type="Pfam" id="PF19303">
    <property type="entry name" value="Anticodon_3"/>
    <property type="match status" value="1"/>
</dbReference>
<protein>
    <recommendedName>
        <fullName evidence="3">methionine--tRNA ligase</fullName>
        <ecNumber evidence="3">6.1.1.10</ecNumber>
    </recommendedName>
    <alternativeName>
        <fullName evidence="15">Methionyl-tRNA synthetase</fullName>
    </alternativeName>
</protein>
<evidence type="ECO:0000256" key="19">
    <source>
        <dbReference type="RuleBase" id="RU363039"/>
    </source>
</evidence>
<keyword evidence="9 19" id="KW-0067">ATP-binding</keyword>
<dbReference type="InterPro" id="IPR033911">
    <property type="entry name" value="MetRS_core"/>
</dbReference>
<comment type="catalytic activity">
    <reaction evidence="17">
        <text>fluoride(in) = fluoride(out)</text>
        <dbReference type="Rhea" id="RHEA:76159"/>
        <dbReference type="ChEBI" id="CHEBI:17051"/>
    </reaction>
    <physiologicalReaction direction="left-to-right" evidence="17">
        <dbReference type="Rhea" id="RHEA:76160"/>
    </physiologicalReaction>
</comment>
<dbReference type="GeneID" id="87819657"/>
<gene>
    <name evidence="24" type="ORF">C8A04DRAFT_35109</name>
</gene>
<dbReference type="InterPro" id="IPR041872">
    <property type="entry name" value="Anticodon_Met"/>
</dbReference>
<evidence type="ECO:0000256" key="2">
    <source>
        <dbReference type="ARBA" id="ARBA00005594"/>
    </source>
</evidence>
<dbReference type="GO" id="GO:0000049">
    <property type="term" value="F:tRNA binding"/>
    <property type="evidence" value="ECO:0007669"/>
    <property type="project" value="UniProtKB-KW"/>
</dbReference>
<feature type="transmembrane region" description="Helical" evidence="21">
    <location>
        <begin position="246"/>
        <end position="267"/>
    </location>
</feature>
<keyword evidence="11 19" id="KW-0648">Protein biosynthesis</keyword>
<dbReference type="Proteomes" id="UP001302676">
    <property type="component" value="Unassembled WGS sequence"/>
</dbReference>
<keyword evidence="8 19" id="KW-0547">Nucleotide-binding</keyword>
<feature type="compositionally biased region" description="Basic residues" evidence="20">
    <location>
        <begin position="59"/>
        <end position="72"/>
    </location>
</feature>
<evidence type="ECO:0000256" key="11">
    <source>
        <dbReference type="ARBA" id="ARBA00022917"/>
    </source>
</evidence>
<dbReference type="PANTHER" id="PTHR45765">
    <property type="entry name" value="METHIONINE--TRNA LIGASE"/>
    <property type="match status" value="1"/>
</dbReference>
<evidence type="ECO:0000313" key="25">
    <source>
        <dbReference type="Proteomes" id="UP001302676"/>
    </source>
</evidence>
<dbReference type="AlphaFoldDB" id="A0AAN6V822"/>
<dbReference type="Gene3D" id="3.40.50.620">
    <property type="entry name" value="HUPs"/>
    <property type="match status" value="1"/>
</dbReference>
<dbReference type="Pfam" id="PF09334">
    <property type="entry name" value="tRNA-synt_1g"/>
    <property type="match status" value="1"/>
</dbReference>
<evidence type="ECO:0000256" key="12">
    <source>
        <dbReference type="ARBA" id="ARBA00022989"/>
    </source>
</evidence>
<dbReference type="SUPFAM" id="SSF52374">
    <property type="entry name" value="Nucleotidylyl transferase"/>
    <property type="match status" value="1"/>
</dbReference>
<evidence type="ECO:0000256" key="14">
    <source>
        <dbReference type="ARBA" id="ARBA00023146"/>
    </source>
</evidence>
<dbReference type="GO" id="GO:0017101">
    <property type="term" value="C:aminoacyl-tRNA synthetase multienzyme complex"/>
    <property type="evidence" value="ECO:0007669"/>
    <property type="project" value="TreeGrafter"/>
</dbReference>
<keyword evidence="14 19" id="KW-0030">Aminoacyl-tRNA synthetase</keyword>
<keyword evidence="10" id="KW-0694">RNA-binding</keyword>
<dbReference type="Pfam" id="PF02537">
    <property type="entry name" value="CRCB"/>
    <property type="match status" value="2"/>
</dbReference>
<evidence type="ECO:0000256" key="18">
    <source>
        <dbReference type="ARBA" id="ARBA00047364"/>
    </source>
</evidence>
<feature type="region of interest" description="Disordered" evidence="20">
    <location>
        <begin position="1"/>
        <end position="149"/>
    </location>
</feature>
<evidence type="ECO:0000256" key="5">
    <source>
        <dbReference type="ARBA" id="ARBA00022555"/>
    </source>
</evidence>
<feature type="transmembrane region" description="Helical" evidence="21">
    <location>
        <begin position="334"/>
        <end position="356"/>
    </location>
</feature>
<feature type="transmembrane region" description="Helical" evidence="21">
    <location>
        <begin position="397"/>
        <end position="418"/>
    </location>
</feature>
<keyword evidence="7 21" id="KW-0812">Transmembrane</keyword>
<dbReference type="GO" id="GO:0005524">
    <property type="term" value="F:ATP binding"/>
    <property type="evidence" value="ECO:0007669"/>
    <property type="project" value="UniProtKB-KW"/>
</dbReference>
<feature type="transmembrane region" description="Helical" evidence="21">
    <location>
        <begin position="156"/>
        <end position="179"/>
    </location>
</feature>
<feature type="transmembrane region" description="Helical" evidence="21">
    <location>
        <begin position="191"/>
        <end position="210"/>
    </location>
</feature>
<dbReference type="GO" id="GO:0006431">
    <property type="term" value="P:methionyl-tRNA aminoacylation"/>
    <property type="evidence" value="ECO:0007669"/>
    <property type="project" value="InterPro"/>
</dbReference>
<keyword evidence="6 19" id="KW-0436">Ligase</keyword>
<dbReference type="GO" id="GO:0005829">
    <property type="term" value="C:cytosol"/>
    <property type="evidence" value="ECO:0007669"/>
    <property type="project" value="TreeGrafter"/>
</dbReference>
<feature type="region of interest" description="Disordered" evidence="20">
    <location>
        <begin position="1024"/>
        <end position="1088"/>
    </location>
</feature>
<keyword evidence="13 21" id="KW-0472">Membrane</keyword>
<evidence type="ECO:0000256" key="10">
    <source>
        <dbReference type="ARBA" id="ARBA00022884"/>
    </source>
</evidence>
<dbReference type="RefSeq" id="XP_062639482.1">
    <property type="nucleotide sequence ID" value="XM_062783044.1"/>
</dbReference>
<comment type="similarity">
    <text evidence="16">Belongs to the fluoride channel Fluc/FEX (TC 1.A.43) family.</text>
</comment>
<reference evidence="24" key="1">
    <citation type="journal article" date="2023" name="Mol. Phylogenet. Evol.">
        <title>Genome-scale phylogeny and comparative genomics of the fungal order Sordariales.</title>
        <authorList>
            <person name="Hensen N."/>
            <person name="Bonometti L."/>
            <person name="Westerberg I."/>
            <person name="Brannstrom I.O."/>
            <person name="Guillou S."/>
            <person name="Cros-Aarteil S."/>
            <person name="Calhoun S."/>
            <person name="Haridas S."/>
            <person name="Kuo A."/>
            <person name="Mondo S."/>
            <person name="Pangilinan J."/>
            <person name="Riley R."/>
            <person name="LaButti K."/>
            <person name="Andreopoulos B."/>
            <person name="Lipzen A."/>
            <person name="Chen C."/>
            <person name="Yan M."/>
            <person name="Daum C."/>
            <person name="Ng V."/>
            <person name="Clum A."/>
            <person name="Steindorff A."/>
            <person name="Ohm R.A."/>
            <person name="Martin F."/>
            <person name="Silar P."/>
            <person name="Natvig D.O."/>
            <person name="Lalanne C."/>
            <person name="Gautier V."/>
            <person name="Ament-Velasquez S.L."/>
            <person name="Kruys A."/>
            <person name="Hutchinson M.I."/>
            <person name="Powell A.J."/>
            <person name="Barry K."/>
            <person name="Miller A.N."/>
            <person name="Grigoriev I.V."/>
            <person name="Debuchy R."/>
            <person name="Gladieux P."/>
            <person name="Hiltunen Thoren M."/>
            <person name="Johannesson H."/>
        </authorList>
    </citation>
    <scope>NUCLEOTIDE SEQUENCE</scope>
    <source>
        <strain evidence="24">CBS 141.50</strain>
    </source>
</reference>
<dbReference type="PRINTS" id="PR01041">
    <property type="entry name" value="TRNASYNTHMET"/>
</dbReference>
<evidence type="ECO:0000256" key="9">
    <source>
        <dbReference type="ARBA" id="ARBA00022840"/>
    </source>
</evidence>
<keyword evidence="5" id="KW-0820">tRNA-binding</keyword>
<dbReference type="PANTHER" id="PTHR45765:SF1">
    <property type="entry name" value="METHIONINE--TRNA LIGASE, CYTOPLASMIC"/>
    <property type="match status" value="1"/>
</dbReference>
<evidence type="ECO:0000313" key="24">
    <source>
        <dbReference type="EMBL" id="KAK4146111.1"/>
    </source>
</evidence>
<dbReference type="FunFam" id="1.10.730.10:FF:000031">
    <property type="entry name" value="Putative Methionyl-tRNA synthetase"/>
    <property type="match status" value="1"/>
</dbReference>
<feature type="transmembrane region" description="Helical" evidence="21">
    <location>
        <begin position="290"/>
        <end position="322"/>
    </location>
</feature>
<feature type="compositionally biased region" description="Basic and acidic residues" evidence="20">
    <location>
        <begin position="1024"/>
        <end position="1041"/>
    </location>
</feature>
<evidence type="ECO:0000256" key="7">
    <source>
        <dbReference type="ARBA" id="ARBA00022692"/>
    </source>
</evidence>
<feature type="domain" description="Methionyl-tRNA synthetase anticodon-binding" evidence="23">
    <location>
        <begin position="872"/>
        <end position="1015"/>
    </location>
</feature>
<feature type="compositionally biased region" description="Basic and acidic residues" evidence="20">
    <location>
        <begin position="20"/>
        <end position="39"/>
    </location>
</feature>
<dbReference type="InterPro" id="IPR029038">
    <property type="entry name" value="MetRS_Zn"/>
</dbReference>
<dbReference type="InterPro" id="IPR014729">
    <property type="entry name" value="Rossmann-like_a/b/a_fold"/>
</dbReference>
<feature type="transmembrane region" description="Helical" evidence="21">
    <location>
        <begin position="368"/>
        <end position="385"/>
    </location>
</feature>
<dbReference type="EMBL" id="MU853563">
    <property type="protein sequence ID" value="KAK4146111.1"/>
    <property type="molecule type" value="Genomic_DNA"/>
</dbReference>
<proteinExistence type="inferred from homology"/>
<dbReference type="Gene3D" id="1.10.730.10">
    <property type="entry name" value="Isoleucyl-tRNA Synthetase, Domain 1"/>
    <property type="match status" value="1"/>
</dbReference>
<evidence type="ECO:0000256" key="6">
    <source>
        <dbReference type="ARBA" id="ARBA00022598"/>
    </source>
</evidence>
<feature type="transmembrane region" description="Helical" evidence="21">
    <location>
        <begin position="463"/>
        <end position="486"/>
    </location>
</feature>
<dbReference type="GO" id="GO:0004825">
    <property type="term" value="F:methionine-tRNA ligase activity"/>
    <property type="evidence" value="ECO:0007669"/>
    <property type="project" value="UniProtKB-EC"/>
</dbReference>
<accession>A0AAN6V822</accession>
<dbReference type="SUPFAM" id="SSF57770">
    <property type="entry name" value="Methionyl-tRNA synthetase (MetRS), Zn-domain"/>
    <property type="match status" value="1"/>
</dbReference>
<dbReference type="InterPro" id="IPR003691">
    <property type="entry name" value="FluC"/>
</dbReference>
<comment type="subcellular location">
    <subcellularLocation>
        <location evidence="1">Cell membrane</location>
        <topology evidence="1">Multi-pass membrane protein</topology>
    </subcellularLocation>
</comment>
<evidence type="ECO:0000256" key="21">
    <source>
        <dbReference type="SAM" id="Phobius"/>
    </source>
</evidence>
<evidence type="ECO:0000259" key="22">
    <source>
        <dbReference type="Pfam" id="PF09334"/>
    </source>
</evidence>
<evidence type="ECO:0000256" key="8">
    <source>
        <dbReference type="ARBA" id="ARBA00022741"/>
    </source>
</evidence>
<evidence type="ECO:0000256" key="16">
    <source>
        <dbReference type="ARBA" id="ARBA00035120"/>
    </source>
</evidence>
<dbReference type="EC" id="6.1.1.10" evidence="3"/>
<feature type="domain" description="Methionyl/Leucyl tRNA synthetase" evidence="22">
    <location>
        <begin position="496"/>
        <end position="746"/>
    </location>
</feature>
<evidence type="ECO:0000256" key="13">
    <source>
        <dbReference type="ARBA" id="ARBA00023136"/>
    </source>
</evidence>
<dbReference type="Gene3D" id="2.170.220.10">
    <property type="match status" value="1"/>
</dbReference>
<dbReference type="SUPFAM" id="SSF47323">
    <property type="entry name" value="Anticodon-binding domain of a subclass of class I aminoacyl-tRNA synthetases"/>
    <property type="match status" value="1"/>
</dbReference>
<dbReference type="InterPro" id="IPR015413">
    <property type="entry name" value="Methionyl/Leucyl_tRNA_Synth"/>
</dbReference>
<comment type="similarity">
    <text evidence="2 19">Belongs to the class-I aminoacyl-tRNA synthetase family.</text>
</comment>
<evidence type="ECO:0000256" key="3">
    <source>
        <dbReference type="ARBA" id="ARBA00012838"/>
    </source>
</evidence>
<sequence length="1088" mass="119462">MEKSHDPPETVSPETQHRRHDPERLRDYDPPGSYRHADDTQSPLDRPTAPSEVALPPGHGHKSERHISRSRRASTASRPDYDVPDTYASLGEVADPAPVQNPYEETIHRHRSLEQTRSQEQEFSREQARQRREPLSKDRKSELEESRPSRDNVSRLLTQFYTVSYLVLFSILGTLARLGLQALTNYPGTPVIFPSVWPNFAGSLVMGFLAEDRMLFRETQPSSPVSDEEETASAVKRAHAAHKKTIPLYIGLATGFCGSLTSFSAFIRDTFLALSNDLSPSQPRNGGHTFLALLAVPLTTLALSLAGLFAGAHLAIALAPAIASLSRLGLSRALLDRITAVLAWGCWLGAVLLSALPPAGHADWRGKVTFALVFAPLGCLARFFLSLQLNGRIPSFPLGTFTVNMAGTAVLAMSWALAHSNVAASVVVGCQVLTGVQDGFCGCLTTVSTWVAELAALRRRHAYMYGGASVLGGLAVAVAVMGGLRWSGGYEGGACKVSADVFGRYCRARGIPTIYVCGSDQYGTATETKALSEGVTPEELCAKYHAIHKDIYDWFRLQFDIFGRTPTDEHTAIVQDIFIRLWNNGYIEQRETTQAYCPTHDSFLADRYVEGECSLCHDKGARGDQCDACGSLLDPLEPDRDASGEQESKATGWLINPRCKLDGTAPERRQTKHLYLRLDALQGEVDEWLKTVEKGWSANCVAITRSWLDQGLKPRGITRDLKWGVPIPTGLKGLSDEDYAKKVFYVCFHTIIFPASQIGTKENWTKIKTVSTCEYLNYEGGKFSKSKGVGVFGTNARDTGVDADIWRYYLVSRRPETSDSEFKWEEFVDANNNDLLKNLGNLCQRIIKFNQAKLDGVVPEYDLSKFPALQKHKEDVDKLLQEYNATLKAVKLRGGLSLVMSISALGNKLLQDNGLSNQLIAEEPERCRAVIGLALNHIYLVANILSPYMPEKSQSILRQLGIKPAPGQDQITAVIPDTWTADALKPGHTIGEPELLFSNIPAAKIEEWRDAFGGEELRRQKEAEAEKAAAKKAAREKEKEKKKAKKAAQAAAEADGSAKPVEAAKGPTTTLPIRSAGKTLAVEPPAKE</sequence>
<feature type="compositionally biased region" description="Basic and acidic residues" evidence="20">
    <location>
        <begin position="112"/>
        <end position="149"/>
    </location>
</feature>
<evidence type="ECO:0000256" key="17">
    <source>
        <dbReference type="ARBA" id="ARBA00035585"/>
    </source>
</evidence>